<reference evidence="2 3" key="1">
    <citation type="submission" date="2019-07" db="EMBL/GenBank/DDBJ databases">
        <authorList>
            <person name="Brisse S."/>
            <person name="Rodrigues C."/>
            <person name="Thorpe H."/>
        </authorList>
    </citation>
    <scope>NUCLEOTIDE SEQUENCE [LARGE SCALE GENOMIC DNA]</scope>
    <source>
        <strain evidence="2">SB6410</strain>
    </source>
</reference>
<gene>
    <name evidence="2" type="ORF">SB6410_00764</name>
</gene>
<organism evidence="2 3">
    <name type="scientific">Klebsiella pasteurii</name>
    <dbReference type="NCBI Taxonomy" id="2587529"/>
    <lineage>
        <taxon>Bacteria</taxon>
        <taxon>Pseudomonadati</taxon>
        <taxon>Pseudomonadota</taxon>
        <taxon>Gammaproteobacteria</taxon>
        <taxon>Enterobacterales</taxon>
        <taxon>Enterobacteriaceae</taxon>
        <taxon>Klebsiella/Raoultella group</taxon>
        <taxon>Klebsiella</taxon>
    </lineage>
</organism>
<evidence type="ECO:0000256" key="1">
    <source>
        <dbReference type="SAM" id="MobiDB-lite"/>
    </source>
</evidence>
<dbReference type="AlphaFoldDB" id="A0A9Q9UK56"/>
<feature type="compositionally biased region" description="Basic residues" evidence="1">
    <location>
        <begin position="97"/>
        <end position="110"/>
    </location>
</feature>
<dbReference type="EMBL" id="CABGGO010000001">
    <property type="protein sequence ID" value="VUS24265.1"/>
    <property type="molecule type" value="Genomic_DNA"/>
</dbReference>
<comment type="caution">
    <text evidence="2">The sequence shown here is derived from an EMBL/GenBank/DDBJ whole genome shotgun (WGS) entry which is preliminary data.</text>
</comment>
<accession>A0A9Q9UK56</accession>
<dbReference type="RefSeq" id="WP_126488841.1">
    <property type="nucleotide sequence ID" value="NZ_CABGGO010000001.1"/>
</dbReference>
<name>A0A9Q9UK56_9ENTR</name>
<evidence type="ECO:0000313" key="3">
    <source>
        <dbReference type="Proteomes" id="UP000318567"/>
    </source>
</evidence>
<proteinExistence type="predicted"/>
<sequence length="110" mass="12240">MQNIKIEYVNGVLVALERDGVSYAHLPVSAIHFDHTAKIFPHLKIEIEAGGAPFVPAAPAQPQPKESEQPPAVVEEVQPEKEGELLPPNDTAPQTARRPRHRNRNRNRSQ</sequence>
<dbReference type="Proteomes" id="UP000318567">
    <property type="component" value="Unassembled WGS sequence"/>
</dbReference>
<feature type="compositionally biased region" description="Low complexity" evidence="1">
    <location>
        <begin position="54"/>
        <end position="72"/>
    </location>
</feature>
<evidence type="ECO:0000313" key="2">
    <source>
        <dbReference type="EMBL" id="VUS24265.1"/>
    </source>
</evidence>
<feature type="region of interest" description="Disordered" evidence="1">
    <location>
        <begin position="54"/>
        <end position="110"/>
    </location>
</feature>
<protein>
    <submittedName>
        <fullName evidence="2">Uncharacterized protein</fullName>
    </submittedName>
</protein>